<dbReference type="Pfam" id="PF16752">
    <property type="entry name" value="TBCC_N"/>
    <property type="match status" value="1"/>
</dbReference>
<dbReference type="InterPro" id="IPR012945">
    <property type="entry name" value="Tubulin-bd_cofactor_C_dom"/>
</dbReference>
<evidence type="ECO:0000256" key="4">
    <source>
        <dbReference type="ARBA" id="ARBA00022990"/>
    </source>
</evidence>
<evidence type="ECO:0000256" key="2">
    <source>
        <dbReference type="ARBA" id="ARBA00008848"/>
    </source>
</evidence>
<dbReference type="Proteomes" id="UP000006906">
    <property type="component" value="Chromosome 3"/>
</dbReference>
<dbReference type="OMA" id="FGWIKAV"/>
<dbReference type="Gramene" id="PNW85916">
    <property type="protein sequence ID" value="PNW85916"/>
    <property type="gene ID" value="CHLRE_03g200150v5"/>
</dbReference>
<dbReference type="InterPro" id="IPR006599">
    <property type="entry name" value="CARP_motif"/>
</dbReference>
<dbReference type="GO" id="GO:0005737">
    <property type="term" value="C:cytoplasm"/>
    <property type="evidence" value="ECO:0000318"/>
    <property type="project" value="GO_Central"/>
</dbReference>
<dbReference type="ExpressionAtlas" id="A0A2K3DZE2">
    <property type="expression patterns" value="baseline and differential"/>
</dbReference>
<evidence type="ECO:0000259" key="8">
    <source>
        <dbReference type="PROSITE" id="PS51329"/>
    </source>
</evidence>
<feature type="compositionally biased region" description="Low complexity" evidence="7">
    <location>
        <begin position="100"/>
        <end position="131"/>
    </location>
</feature>
<dbReference type="SMART" id="SM00673">
    <property type="entry name" value="CARP"/>
    <property type="match status" value="2"/>
</dbReference>
<evidence type="ECO:0000256" key="7">
    <source>
        <dbReference type="SAM" id="MobiDB-lite"/>
    </source>
</evidence>
<dbReference type="PANTHER" id="PTHR15139">
    <property type="entry name" value="TUBULIN FOLDING COFACTOR C"/>
    <property type="match status" value="1"/>
</dbReference>
<feature type="region of interest" description="Disordered" evidence="7">
    <location>
        <begin position="98"/>
        <end position="131"/>
    </location>
</feature>
<dbReference type="PaxDb" id="3055-EDP03399"/>
<dbReference type="GeneID" id="5718943"/>
<accession>A0A2K3DZE2</accession>
<gene>
    <name evidence="9" type="ORF">CHLRE_03g200150v5</name>
</gene>
<comment type="subunit">
    <text evidence="6">Supercomplex made of cofactors A to E. Cofactors A and D function by capturing and stabilizing tubulin in a quasi-native conformation. Cofactor E binds to the cofactor D-tubulin complex; interaction with cofactor C then causes the release of tubulin polypeptides that are committed to the native state.</text>
</comment>
<dbReference type="InterPro" id="IPR017901">
    <property type="entry name" value="C-CAP_CF_C-like"/>
</dbReference>
<dbReference type="AlphaFoldDB" id="A0A2K3DZE2"/>
<evidence type="ECO:0000256" key="6">
    <source>
        <dbReference type="ARBA" id="ARBA00026055"/>
    </source>
</evidence>
<evidence type="ECO:0000313" key="9">
    <source>
        <dbReference type="EMBL" id="PNW85916.1"/>
    </source>
</evidence>
<keyword evidence="10" id="KW-1185">Reference proteome</keyword>
<keyword evidence="5" id="KW-0143">Chaperone</keyword>
<dbReference type="InterPro" id="IPR038397">
    <property type="entry name" value="TBCC_N_sf"/>
</dbReference>
<evidence type="ECO:0000256" key="5">
    <source>
        <dbReference type="ARBA" id="ARBA00023186"/>
    </source>
</evidence>
<feature type="domain" description="C-CAP/cofactor C-like" evidence="8">
    <location>
        <begin position="292"/>
        <end position="470"/>
    </location>
</feature>
<dbReference type="Gene3D" id="1.20.58.1250">
    <property type="entry name" value="Tubulin Binding Cofactor C, N-terminal domain"/>
    <property type="match status" value="1"/>
</dbReference>
<keyword evidence="4" id="KW-0007">Acetylation</keyword>
<comment type="similarity">
    <text evidence="2">Belongs to the TBCC family.</text>
</comment>
<dbReference type="PANTHER" id="PTHR15139:SF0">
    <property type="entry name" value="TUBULIN-SPECIFIC CHAPERONE C"/>
    <property type="match status" value="1"/>
</dbReference>
<reference evidence="9 10" key="1">
    <citation type="journal article" date="2007" name="Science">
        <title>The Chlamydomonas genome reveals the evolution of key animal and plant functions.</title>
        <authorList>
            <person name="Merchant S.S."/>
            <person name="Prochnik S.E."/>
            <person name="Vallon O."/>
            <person name="Harris E.H."/>
            <person name="Karpowicz S.J."/>
            <person name="Witman G.B."/>
            <person name="Terry A."/>
            <person name="Salamov A."/>
            <person name="Fritz-Laylin L.K."/>
            <person name="Marechal-Drouard L."/>
            <person name="Marshall W.F."/>
            <person name="Qu L.H."/>
            <person name="Nelson D.R."/>
            <person name="Sanderfoot A.A."/>
            <person name="Spalding M.H."/>
            <person name="Kapitonov V.V."/>
            <person name="Ren Q."/>
            <person name="Ferris P."/>
            <person name="Lindquist E."/>
            <person name="Shapiro H."/>
            <person name="Lucas S.M."/>
            <person name="Grimwood J."/>
            <person name="Schmutz J."/>
            <person name="Cardol P."/>
            <person name="Cerutti H."/>
            <person name="Chanfreau G."/>
            <person name="Chen C.L."/>
            <person name="Cognat V."/>
            <person name="Croft M.T."/>
            <person name="Dent R."/>
            <person name="Dutcher S."/>
            <person name="Fernandez E."/>
            <person name="Fukuzawa H."/>
            <person name="Gonzalez-Ballester D."/>
            <person name="Gonzalez-Halphen D."/>
            <person name="Hallmann A."/>
            <person name="Hanikenne M."/>
            <person name="Hippler M."/>
            <person name="Inwood W."/>
            <person name="Jabbari K."/>
            <person name="Kalanon M."/>
            <person name="Kuras R."/>
            <person name="Lefebvre P.A."/>
            <person name="Lemaire S.D."/>
            <person name="Lobanov A.V."/>
            <person name="Lohr M."/>
            <person name="Manuell A."/>
            <person name="Meier I."/>
            <person name="Mets L."/>
            <person name="Mittag M."/>
            <person name="Mittelmeier T."/>
            <person name="Moroney J.V."/>
            <person name="Moseley J."/>
            <person name="Napoli C."/>
            <person name="Nedelcu A.M."/>
            <person name="Niyogi K."/>
            <person name="Novoselov S.V."/>
            <person name="Paulsen I.T."/>
            <person name="Pazour G."/>
            <person name="Purton S."/>
            <person name="Ral J.P."/>
            <person name="Riano-Pachon D.M."/>
            <person name="Riekhof W."/>
            <person name="Rymarquis L."/>
            <person name="Schroda M."/>
            <person name="Stern D."/>
            <person name="Umen J."/>
            <person name="Willows R."/>
            <person name="Wilson N."/>
            <person name="Zimmer S.L."/>
            <person name="Allmer J."/>
            <person name="Balk J."/>
            <person name="Bisova K."/>
            <person name="Chen C.J."/>
            <person name="Elias M."/>
            <person name="Gendler K."/>
            <person name="Hauser C."/>
            <person name="Lamb M.R."/>
            <person name="Ledford H."/>
            <person name="Long J.C."/>
            <person name="Minagawa J."/>
            <person name="Page M.D."/>
            <person name="Pan J."/>
            <person name="Pootakham W."/>
            <person name="Roje S."/>
            <person name="Rose A."/>
            <person name="Stahlberg E."/>
            <person name="Terauchi A.M."/>
            <person name="Yang P."/>
            <person name="Ball S."/>
            <person name="Bowler C."/>
            <person name="Dieckmann C.L."/>
            <person name="Gladyshev V.N."/>
            <person name="Green P."/>
            <person name="Jorgensen R."/>
            <person name="Mayfield S."/>
            <person name="Mueller-Roeber B."/>
            <person name="Rajamani S."/>
            <person name="Sayre R.T."/>
            <person name="Brokstein P."/>
            <person name="Dubchak I."/>
            <person name="Goodstein D."/>
            <person name="Hornick L."/>
            <person name="Huang Y.W."/>
            <person name="Jhaveri J."/>
            <person name="Luo Y."/>
            <person name="Martinez D."/>
            <person name="Ngau W.C."/>
            <person name="Otillar B."/>
            <person name="Poliakov A."/>
            <person name="Porter A."/>
            <person name="Szajkowski L."/>
            <person name="Werner G."/>
            <person name="Zhou K."/>
            <person name="Grigoriev I.V."/>
            <person name="Rokhsar D.S."/>
            <person name="Grossman A.R."/>
        </authorList>
    </citation>
    <scope>NUCLEOTIDE SEQUENCE [LARGE SCALE GENOMIC DNA]</scope>
    <source>
        <strain evidence="10">CC-503</strain>
    </source>
</reference>
<dbReference type="OrthoDB" id="194775at2759"/>
<dbReference type="Pfam" id="PF07986">
    <property type="entry name" value="TBCC"/>
    <property type="match status" value="1"/>
</dbReference>
<dbReference type="GO" id="GO:0006457">
    <property type="term" value="P:protein folding"/>
    <property type="evidence" value="ECO:0000318"/>
    <property type="project" value="GO_Central"/>
</dbReference>
<name>A0A2K3DZE2_CHLRE</name>
<organism evidence="9 10">
    <name type="scientific">Chlamydomonas reinhardtii</name>
    <name type="common">Chlamydomonas smithii</name>
    <dbReference type="NCBI Taxonomy" id="3055"/>
    <lineage>
        <taxon>Eukaryota</taxon>
        <taxon>Viridiplantae</taxon>
        <taxon>Chlorophyta</taxon>
        <taxon>core chlorophytes</taxon>
        <taxon>Chlorophyceae</taxon>
        <taxon>CS clade</taxon>
        <taxon>Chlamydomonadales</taxon>
        <taxon>Chlamydomonadaceae</taxon>
        <taxon>Chlamydomonas</taxon>
    </lineage>
</organism>
<dbReference type="GO" id="GO:0015631">
    <property type="term" value="F:tubulin binding"/>
    <property type="evidence" value="ECO:0007669"/>
    <property type="project" value="InterPro"/>
</dbReference>
<dbReference type="EMBL" id="CM008964">
    <property type="protein sequence ID" value="PNW85916.1"/>
    <property type="molecule type" value="Genomic_DNA"/>
</dbReference>
<dbReference type="GO" id="GO:0007023">
    <property type="term" value="P:post-chaperonin tubulin folding pathway"/>
    <property type="evidence" value="ECO:0007669"/>
    <property type="project" value="InterPro"/>
</dbReference>
<comment type="subcellular location">
    <subcellularLocation>
        <location evidence="1">Cytoplasm</location>
    </subcellularLocation>
</comment>
<dbReference type="RefSeq" id="XP_001693373.2">
    <property type="nucleotide sequence ID" value="XM_001693321.2"/>
</dbReference>
<dbReference type="InParanoid" id="A0A2K3DZE2"/>
<dbReference type="PROSITE" id="PS51329">
    <property type="entry name" value="C_CAP_COFACTOR_C"/>
    <property type="match status" value="1"/>
</dbReference>
<keyword evidence="3" id="KW-0963">Cytoplasm</keyword>
<dbReference type="KEGG" id="cre:CHLRE_03g200150v5"/>
<proteinExistence type="inferred from homology"/>
<dbReference type="GO" id="GO:0007021">
    <property type="term" value="P:tubulin complex assembly"/>
    <property type="evidence" value="ECO:0000318"/>
    <property type="project" value="GO_Central"/>
</dbReference>
<dbReference type="Gene3D" id="2.160.20.70">
    <property type="match status" value="1"/>
</dbReference>
<feature type="region of interest" description="Disordered" evidence="7">
    <location>
        <begin position="1"/>
        <end position="39"/>
    </location>
</feature>
<sequence length="540" mass="54531">MATDAEAAVDGADVPSTLPVATAAGDSAQVPTSPGGGASTAAAVVLDKLASLDVARRAERERRREESRAAADPRESITKFLCSFAARQHSIEDAIQRMLQQQQQQQPGTSTTTTTTASASAPSTSAADDNTAAEAVANADAAARRVLDVSSASPELVASSLEMLGAEVLALEQSAAAASYYLPAYDQKQCAGSVAALRAAIEGARTTLAPRKKFAFGSKKVTKVRGEEISSAAATTSATAAASAADAAAYAAAPVFTHSAAGPSASTSGAAASGASAGGVNGTGASTSGTGAADAEAALAGLVVSEQDRALVARGRGVMGLTDQVIVVSQAQLEAEGGGGGVGGGDYVLLGLTRCTVVLLGRLRALRAAGLRGCTVVAGPVTGACFLDDVRDCTLALATYQVRIHRAHATDLFLRVRSKPIIEHSAGIRVAPWPALLPGPEAQPRLAELLGRHMLGEETGCWQQVEDFGWIKAVQSPHWCVMPEEGRPVAKFNIPAGVWADSSAGAVQERAGPLAAVAATEATALGASATEQGLGADDEL</sequence>
<dbReference type="STRING" id="3055.A0A2K3DZE2"/>
<dbReference type="InterPro" id="IPR016098">
    <property type="entry name" value="CAP/MinC_C"/>
</dbReference>
<evidence type="ECO:0000313" key="10">
    <source>
        <dbReference type="Proteomes" id="UP000006906"/>
    </source>
</evidence>
<dbReference type="InterPro" id="IPR027684">
    <property type="entry name" value="TBCC"/>
</dbReference>
<dbReference type="FunCoup" id="A0A2K3DZE2">
    <property type="interactions" value="1484"/>
</dbReference>
<protein>
    <recommendedName>
        <fullName evidence="8">C-CAP/cofactor C-like domain-containing protein</fullName>
    </recommendedName>
</protein>
<dbReference type="InterPro" id="IPR031925">
    <property type="entry name" value="TBCC_N"/>
</dbReference>
<evidence type="ECO:0000256" key="3">
    <source>
        <dbReference type="ARBA" id="ARBA00022490"/>
    </source>
</evidence>
<evidence type="ECO:0000256" key="1">
    <source>
        <dbReference type="ARBA" id="ARBA00004496"/>
    </source>
</evidence>